<accession>A0A7D5M574</accession>
<reference evidence="2 3" key="1">
    <citation type="submission" date="2018-02" db="EMBL/GenBank/DDBJ databases">
        <title>Complete genome of Nitrosopumilus ureaphilus PS0.</title>
        <authorList>
            <person name="Qin W."/>
            <person name="Zheng Y."/>
            <person name="Stahl D.A."/>
        </authorList>
    </citation>
    <scope>NUCLEOTIDE SEQUENCE [LARGE SCALE GENOMIC DNA]</scope>
    <source>
        <strain evidence="2 3">PS0</strain>
    </source>
</reference>
<dbReference type="AlphaFoldDB" id="A0A7D5M574"/>
<dbReference type="EMBL" id="CP026995">
    <property type="protein sequence ID" value="QLH06715.1"/>
    <property type="molecule type" value="Genomic_DNA"/>
</dbReference>
<evidence type="ECO:0000256" key="1">
    <source>
        <dbReference type="SAM" id="Phobius"/>
    </source>
</evidence>
<dbReference type="GeneID" id="56067663"/>
<keyword evidence="3" id="KW-1185">Reference proteome</keyword>
<dbReference type="RefSeq" id="WP_179372815.1">
    <property type="nucleotide sequence ID" value="NZ_CP026995.1"/>
</dbReference>
<protein>
    <submittedName>
        <fullName evidence="2">Uncharacterized protein</fullName>
    </submittedName>
</protein>
<evidence type="ECO:0000313" key="2">
    <source>
        <dbReference type="EMBL" id="QLH06715.1"/>
    </source>
</evidence>
<organism evidence="2 3">
    <name type="scientific">Nitrosopumilus ureiphilus</name>
    <dbReference type="NCBI Taxonomy" id="1470067"/>
    <lineage>
        <taxon>Archaea</taxon>
        <taxon>Nitrososphaerota</taxon>
        <taxon>Nitrososphaeria</taxon>
        <taxon>Nitrosopumilales</taxon>
        <taxon>Nitrosopumilaceae</taxon>
        <taxon>Nitrosopumilus</taxon>
    </lineage>
</organism>
<evidence type="ECO:0000313" key="3">
    <source>
        <dbReference type="Proteomes" id="UP000509478"/>
    </source>
</evidence>
<feature type="transmembrane region" description="Helical" evidence="1">
    <location>
        <begin position="104"/>
        <end position="124"/>
    </location>
</feature>
<dbReference type="Proteomes" id="UP000509478">
    <property type="component" value="Chromosome"/>
</dbReference>
<keyword evidence="1" id="KW-1133">Transmembrane helix</keyword>
<proteinExistence type="predicted"/>
<keyword evidence="1" id="KW-0812">Transmembrane</keyword>
<gene>
    <name evidence="2" type="ORF">C5F50_06205</name>
</gene>
<dbReference type="OrthoDB" id="467at2157"/>
<keyword evidence="1" id="KW-0472">Membrane</keyword>
<sequence>MGIEFKKEGNVCERCHKLDTDVGKMTHYKNHELDKLLCQDCIKEIEDYYSLKCSKCGKPAHLRGNLIEYEHEKICTICMDEIKMKKIIKEEQKEVRKNFIKSNWAKWITFGLTITGIIVALLAIGI</sequence>
<dbReference type="KEGG" id="nue:C5F50_06205"/>
<name>A0A7D5M574_9ARCH</name>